<dbReference type="EMBL" id="AGSI01000001">
    <property type="protein sequence ID" value="EIE27113.1"/>
    <property type="molecule type" value="Genomic_DNA"/>
</dbReference>
<accession>I0Z8Z4</accession>
<dbReference type="Gene3D" id="3.90.320.10">
    <property type="match status" value="1"/>
</dbReference>
<proteinExistence type="predicted"/>
<dbReference type="AlphaFoldDB" id="I0Z8Z4"/>
<dbReference type="Proteomes" id="UP000007264">
    <property type="component" value="Unassembled WGS sequence"/>
</dbReference>
<evidence type="ECO:0000313" key="2">
    <source>
        <dbReference type="EMBL" id="EIE27113.1"/>
    </source>
</evidence>
<keyword evidence="3" id="KW-1185">Reference proteome</keyword>
<reference evidence="2 3" key="1">
    <citation type="journal article" date="2012" name="Genome Biol.">
        <title>The genome of the polar eukaryotic microalga coccomyxa subellipsoidea reveals traits of cold adaptation.</title>
        <authorList>
            <person name="Blanc G."/>
            <person name="Agarkova I."/>
            <person name="Grimwood J."/>
            <person name="Kuo A."/>
            <person name="Brueggeman A."/>
            <person name="Dunigan D."/>
            <person name="Gurnon J."/>
            <person name="Ladunga I."/>
            <person name="Lindquist E."/>
            <person name="Lucas S."/>
            <person name="Pangilinan J."/>
            <person name="Proschold T."/>
            <person name="Salamov A."/>
            <person name="Schmutz J."/>
            <person name="Weeks D."/>
            <person name="Yamada T."/>
            <person name="Claverie J.M."/>
            <person name="Grigoriev I."/>
            <person name="Van Etten J."/>
            <person name="Lomsadze A."/>
            <person name="Borodovsky M."/>
        </authorList>
    </citation>
    <scope>NUCLEOTIDE SEQUENCE [LARGE SCALE GENOMIC DNA]</scope>
    <source>
        <strain evidence="2 3">C-169</strain>
    </source>
</reference>
<comment type="caution">
    <text evidence="2">The sequence shown here is derived from an EMBL/GenBank/DDBJ whole genome shotgun (WGS) entry which is preliminary data.</text>
</comment>
<dbReference type="GeneID" id="17045128"/>
<feature type="region of interest" description="Disordered" evidence="1">
    <location>
        <begin position="120"/>
        <end position="177"/>
    </location>
</feature>
<evidence type="ECO:0000256" key="1">
    <source>
        <dbReference type="SAM" id="MobiDB-lite"/>
    </source>
</evidence>
<evidence type="ECO:0000313" key="3">
    <source>
        <dbReference type="Proteomes" id="UP000007264"/>
    </source>
</evidence>
<dbReference type="PANTHER" id="PTHR46609">
    <property type="entry name" value="EXONUCLEASE, PHAGE-TYPE/RECB, C-TERMINAL DOMAIN-CONTAINING PROTEIN"/>
    <property type="match status" value="1"/>
</dbReference>
<dbReference type="RefSeq" id="XP_005651657.1">
    <property type="nucleotide sequence ID" value="XM_005651600.1"/>
</dbReference>
<dbReference type="STRING" id="574566.I0Z8Z4"/>
<dbReference type="SUPFAM" id="SSF52980">
    <property type="entry name" value="Restriction endonuclease-like"/>
    <property type="match status" value="1"/>
</dbReference>
<sequence length="474" mass="51141">MPNGLQHEMQGSTPNLYWRSVTLDELRAHTCYTSLPEAPPSLQPAMYRYLRQESPLWSALHQGLLSGSSINAVLGFYEPQAAKRLGIPSGYVGHGKLLSAYRNLQLPALVPSPADLASLCSPQPQQWQQSSPMLPTASVPKEQHSAEASGTAVGAERAPGEGGRGSAEKGGHRKRRGRIKGAVLAPAAGQAMLGTQTVATYTRVTDAEKQVQLQRMGECMRKAAEGIGAVRCKWGNTQEATALFELMHALPEGSLEEVGLCIVDPATLESRYGFAPGRLPPMGASPDGLMRQRHSSAAASALSALRSAFGGLSIRDCSRSALELEVVEVKNACPYRQITTLNKKGRAKVSYQLTDGGPHNRVARNWVAQLQLEMLAAPADSALLVSRSASKGLTIYRMWRDEEYLTAMLDFVSRVYTQHVLPGRPPPGNIFWGLPEYKMFLERTIALADGAAVVARVPSGEVQHAPGADVRAFL</sequence>
<dbReference type="eggNOG" id="ENOG502S4FM">
    <property type="taxonomic scope" value="Eukaryota"/>
</dbReference>
<name>I0Z8Z4_COCSC</name>
<dbReference type="OrthoDB" id="535128at2759"/>
<protein>
    <submittedName>
        <fullName evidence="2">Uncharacterized protein</fullName>
    </submittedName>
</protein>
<dbReference type="InterPro" id="IPR011335">
    <property type="entry name" value="Restrct_endonuc-II-like"/>
</dbReference>
<dbReference type="InterPro" id="IPR051703">
    <property type="entry name" value="NF-kappa-B_Signaling_Reg"/>
</dbReference>
<feature type="compositionally biased region" description="Low complexity" evidence="1">
    <location>
        <begin position="121"/>
        <end position="132"/>
    </location>
</feature>
<dbReference type="KEGG" id="csl:COCSUDRAFT_45732"/>
<gene>
    <name evidence="2" type="ORF">COCSUDRAFT_45732</name>
</gene>
<organism evidence="2 3">
    <name type="scientific">Coccomyxa subellipsoidea (strain C-169)</name>
    <name type="common">Green microalga</name>
    <dbReference type="NCBI Taxonomy" id="574566"/>
    <lineage>
        <taxon>Eukaryota</taxon>
        <taxon>Viridiplantae</taxon>
        <taxon>Chlorophyta</taxon>
        <taxon>core chlorophytes</taxon>
        <taxon>Trebouxiophyceae</taxon>
        <taxon>Trebouxiophyceae incertae sedis</taxon>
        <taxon>Coccomyxaceae</taxon>
        <taxon>Coccomyxa</taxon>
        <taxon>Coccomyxa subellipsoidea</taxon>
    </lineage>
</organism>
<dbReference type="GO" id="GO:0006281">
    <property type="term" value="P:DNA repair"/>
    <property type="evidence" value="ECO:0007669"/>
    <property type="project" value="UniProtKB-ARBA"/>
</dbReference>
<dbReference type="PANTHER" id="PTHR46609:SF6">
    <property type="entry name" value="EXONUCLEASE, PHAGE-TYPE_RECB, C-TERMINAL DOMAIN-CONTAINING PROTEIN-RELATED"/>
    <property type="match status" value="1"/>
</dbReference>
<dbReference type="InterPro" id="IPR011604">
    <property type="entry name" value="PDDEXK-like_dom_sf"/>
</dbReference>